<keyword evidence="3" id="KW-0378">Hydrolase</keyword>
<dbReference type="GO" id="GO:0004519">
    <property type="term" value="F:endonuclease activity"/>
    <property type="evidence" value="ECO:0007669"/>
    <property type="project" value="UniProtKB-KW"/>
</dbReference>
<dbReference type="OrthoDB" id="2840473at2759"/>
<dbReference type="SUPFAM" id="SSF56219">
    <property type="entry name" value="DNase I-like"/>
    <property type="match status" value="1"/>
</dbReference>
<evidence type="ECO:0000313" key="3">
    <source>
        <dbReference type="EMBL" id="KAG1800742.1"/>
    </source>
</evidence>
<evidence type="ECO:0000256" key="1">
    <source>
        <dbReference type="SAM" id="MobiDB-lite"/>
    </source>
</evidence>
<dbReference type="RefSeq" id="XP_041164484.1">
    <property type="nucleotide sequence ID" value="XM_041305875.1"/>
</dbReference>
<comment type="caution">
    <text evidence="3">The sequence shown here is derived from an EMBL/GenBank/DDBJ whole genome shotgun (WGS) entry which is preliminary data.</text>
</comment>
<keyword evidence="4" id="KW-1185">Reference proteome</keyword>
<dbReference type="AlphaFoldDB" id="A0A9P7J3I3"/>
<keyword evidence="3" id="KW-0255">Endonuclease</keyword>
<feature type="domain" description="Endonuclease/exonuclease/phosphatase" evidence="2">
    <location>
        <begin position="178"/>
        <end position="270"/>
    </location>
</feature>
<proteinExistence type="predicted"/>
<dbReference type="Proteomes" id="UP000719766">
    <property type="component" value="Unassembled WGS sequence"/>
</dbReference>
<dbReference type="Pfam" id="PF14529">
    <property type="entry name" value="Exo_endo_phos_2"/>
    <property type="match status" value="1"/>
</dbReference>
<organism evidence="3 4">
    <name type="scientific">Suillus plorans</name>
    <dbReference type="NCBI Taxonomy" id="116603"/>
    <lineage>
        <taxon>Eukaryota</taxon>
        <taxon>Fungi</taxon>
        <taxon>Dikarya</taxon>
        <taxon>Basidiomycota</taxon>
        <taxon>Agaricomycotina</taxon>
        <taxon>Agaricomycetes</taxon>
        <taxon>Agaricomycetidae</taxon>
        <taxon>Boletales</taxon>
        <taxon>Suillineae</taxon>
        <taxon>Suillaceae</taxon>
        <taxon>Suillus</taxon>
    </lineage>
</organism>
<dbReference type="GeneID" id="64599639"/>
<evidence type="ECO:0000313" key="4">
    <source>
        <dbReference type="Proteomes" id="UP000719766"/>
    </source>
</evidence>
<dbReference type="Gene3D" id="3.60.10.10">
    <property type="entry name" value="Endonuclease/exonuclease/phosphatase"/>
    <property type="match status" value="1"/>
</dbReference>
<dbReference type="InterPro" id="IPR005135">
    <property type="entry name" value="Endo/exonuclease/phosphatase"/>
</dbReference>
<protein>
    <submittedName>
        <fullName evidence="3">Endonuclease/exonuclease/phosphatase</fullName>
    </submittedName>
</protein>
<feature type="compositionally biased region" description="Low complexity" evidence="1">
    <location>
        <begin position="43"/>
        <end position="65"/>
    </location>
</feature>
<feature type="region of interest" description="Disordered" evidence="1">
    <location>
        <begin position="29"/>
        <end position="76"/>
    </location>
</feature>
<keyword evidence="3" id="KW-0540">Nuclease</keyword>
<reference evidence="3" key="1">
    <citation type="journal article" date="2020" name="New Phytol.">
        <title>Comparative genomics reveals dynamic genome evolution in host specialist ectomycorrhizal fungi.</title>
        <authorList>
            <person name="Lofgren L.A."/>
            <person name="Nguyen N.H."/>
            <person name="Vilgalys R."/>
            <person name="Ruytinx J."/>
            <person name="Liao H.L."/>
            <person name="Branco S."/>
            <person name="Kuo A."/>
            <person name="LaButti K."/>
            <person name="Lipzen A."/>
            <person name="Andreopoulos W."/>
            <person name="Pangilinan J."/>
            <person name="Riley R."/>
            <person name="Hundley H."/>
            <person name="Na H."/>
            <person name="Barry K."/>
            <person name="Grigoriev I.V."/>
            <person name="Stajich J.E."/>
            <person name="Kennedy P.G."/>
        </authorList>
    </citation>
    <scope>NUCLEOTIDE SEQUENCE</scope>
    <source>
        <strain evidence="3">S12</strain>
    </source>
</reference>
<name>A0A9P7J3I3_9AGAM</name>
<dbReference type="InterPro" id="IPR036691">
    <property type="entry name" value="Endo/exonu/phosph_ase_sf"/>
</dbReference>
<dbReference type="EMBL" id="JABBWE010000008">
    <property type="protein sequence ID" value="KAG1800742.1"/>
    <property type="molecule type" value="Genomic_DNA"/>
</dbReference>
<evidence type="ECO:0000259" key="2">
    <source>
        <dbReference type="Pfam" id="PF14529"/>
    </source>
</evidence>
<gene>
    <name evidence="3" type="ORF">HD556DRAFT_1438743</name>
</gene>
<sequence length="296" mass="32587">MLNDQAGTLKALPEAAMTAPEVHRCISNTKDPMLHSATPSIGPTTLTPTSPAPTNVSASSSSLPTSPSPSTPQILPPVMFEQQNKPMTQLCIWQQNLNNSLIAQHSLLNGPIARDWDIIALQEPHMNSMKNTISSPFFHAIYPSTCFSSPKSKSRTILFPSPDVVVIQFQGSFGRCMVFNIYNDCVHTKTQDVLASFLDCEAACLRPTADNHMIWLGDFNKHHLLWDEDHNTHLFTNHYLDAAQPLLDLLADYGMLVMLPKGLPTCHISHSGPTSNNVSTHITVTYLRIIRGNGHA</sequence>
<accession>A0A9P7J3I3</accession>